<dbReference type="InterPro" id="IPR049516">
    <property type="entry name" value="FAD-depend_C"/>
</dbReference>
<dbReference type="Pfam" id="PF01494">
    <property type="entry name" value="FAD_binding_3"/>
    <property type="match status" value="1"/>
</dbReference>
<dbReference type="InterPro" id="IPR002938">
    <property type="entry name" value="FAD-bd"/>
</dbReference>
<dbReference type="OrthoDB" id="9772594at2"/>
<evidence type="ECO:0000259" key="1">
    <source>
        <dbReference type="Pfam" id="PF01494"/>
    </source>
</evidence>
<dbReference type="Pfam" id="PF21688">
    <property type="entry name" value="FAD-depend_C"/>
    <property type="match status" value="1"/>
</dbReference>
<dbReference type="PIRSF" id="PIRSF038984">
    <property type="entry name" value="FAD_binding_protein"/>
    <property type="match status" value="1"/>
</dbReference>
<dbReference type="PANTHER" id="PTHR42842:SF3">
    <property type="entry name" value="FAD_NAD(P)-BINDING OXIDOREDUCTASE FAMILY PROTEIN"/>
    <property type="match status" value="1"/>
</dbReference>
<evidence type="ECO:0000313" key="4">
    <source>
        <dbReference type="Proteomes" id="UP000247814"/>
    </source>
</evidence>
<dbReference type="InterPro" id="IPR028348">
    <property type="entry name" value="FAD-binding_protein"/>
</dbReference>
<gene>
    <name evidence="3" type="ORF">CFR77_10155</name>
</gene>
<protein>
    <submittedName>
        <fullName evidence="3">FAD-dependent oxidoreductase</fullName>
    </submittedName>
</protein>
<dbReference type="RefSeq" id="WP_110569447.1">
    <property type="nucleotide sequence ID" value="NZ_CP137147.1"/>
</dbReference>
<accession>A0A318QZT1</accession>
<dbReference type="AlphaFoldDB" id="A0A318QZT1"/>
<dbReference type="PANTHER" id="PTHR42842">
    <property type="entry name" value="FAD/NAD(P)-BINDING OXIDOREDUCTASE"/>
    <property type="match status" value="1"/>
</dbReference>
<dbReference type="InterPro" id="IPR036188">
    <property type="entry name" value="FAD/NAD-bd_sf"/>
</dbReference>
<evidence type="ECO:0000313" key="3">
    <source>
        <dbReference type="EMBL" id="PYD78643.1"/>
    </source>
</evidence>
<comment type="caution">
    <text evidence="3">The sequence shown here is derived from an EMBL/GenBank/DDBJ whole genome shotgun (WGS) entry which is preliminary data.</text>
</comment>
<dbReference type="Gene3D" id="3.50.50.60">
    <property type="entry name" value="FAD/NAD(P)-binding domain"/>
    <property type="match status" value="2"/>
</dbReference>
<dbReference type="GO" id="GO:0071949">
    <property type="term" value="F:FAD binding"/>
    <property type="evidence" value="ECO:0007669"/>
    <property type="project" value="InterPro"/>
</dbReference>
<dbReference type="Proteomes" id="UP000247814">
    <property type="component" value="Unassembled WGS sequence"/>
</dbReference>
<feature type="domain" description="FAD-dependent protein C-terminal" evidence="2">
    <location>
        <begin position="294"/>
        <end position="490"/>
    </location>
</feature>
<dbReference type="SUPFAM" id="SSF51905">
    <property type="entry name" value="FAD/NAD(P)-binding domain"/>
    <property type="match status" value="1"/>
</dbReference>
<keyword evidence="4" id="KW-1185">Reference proteome</keyword>
<dbReference type="Gene3D" id="3.30.70.2700">
    <property type="match status" value="1"/>
</dbReference>
<dbReference type="EMBL" id="NKUA01000012">
    <property type="protein sequence ID" value="PYD78643.1"/>
    <property type="molecule type" value="Genomic_DNA"/>
</dbReference>
<dbReference type="PRINTS" id="PR00420">
    <property type="entry name" value="RNGMNOXGNASE"/>
</dbReference>
<feature type="domain" description="FAD-binding" evidence="1">
    <location>
        <begin position="105"/>
        <end position="133"/>
    </location>
</feature>
<organism evidence="3 4">
    <name type="scientific">Komagataeibacter sucrofermentans</name>
    <dbReference type="NCBI Taxonomy" id="1053551"/>
    <lineage>
        <taxon>Bacteria</taxon>
        <taxon>Pseudomonadati</taxon>
        <taxon>Pseudomonadota</taxon>
        <taxon>Alphaproteobacteria</taxon>
        <taxon>Acetobacterales</taxon>
        <taxon>Acetobacteraceae</taxon>
        <taxon>Komagataeibacter</taxon>
    </lineage>
</organism>
<sequence length="561" mass="59568">MIRLTELRLPIAHDEAALEQAVAERLGVARADIEAITIFRRGHDARHRHRVMLVYTVDCAVRDEAAVLAAHADARNIMPTPDTTYRFAVDDGPALAARPGFMRPVVIGAGPCGLMAALVLAQMGLRPLVLERGKVVRERTVDTFALWRKSILNPESNVQFGEGGAGTFSDGKLYSQVSDPRHYGRKVLAEFVRAGAPPEIEYLSRPHIGTFRLVSMVEHIRAEIEALGGEYRFGAHVTEFVTGDDGAGGQRIRALRLADGDEIAASHVVLAIGHSARDTFGALHAAGVAMVAKPFSIGVRIEHPQSVINTARYGQPEAVPLLGAADYKLVHHASNGRAVYSFCMCPGGTVVAATSEVGQVVTNGMSQYSRAERNANAGLVVGVTPERDYPGGPLAGIAFQREWERRAFEAGGGAYFAPAQTVGDFLDGVASSTLGAVVPSYRPGVTPTDLSTCLPDFAVAAMREALPHFDSKLAGFSMRDAVMTGVETRTSSPLRIPRGVDGQGENLRGLFPAGEGAGYAGGILSAGIDGIRIAEAVALSLAGRDVEQALHRGMTHATEAQ</sequence>
<evidence type="ECO:0000259" key="2">
    <source>
        <dbReference type="Pfam" id="PF21688"/>
    </source>
</evidence>
<proteinExistence type="predicted"/>
<reference evidence="3 4" key="1">
    <citation type="submission" date="2017-07" db="EMBL/GenBank/DDBJ databases">
        <title>A draft genome sequence of Komagataeibacter sucrofermentans LMG 18788.</title>
        <authorList>
            <person name="Skraban J."/>
            <person name="Cleenwerck I."/>
            <person name="Vandamme P."/>
            <person name="Trcek J."/>
        </authorList>
    </citation>
    <scope>NUCLEOTIDE SEQUENCE [LARGE SCALE GENOMIC DNA]</scope>
    <source>
        <strain evidence="3 4">LMG 18788</strain>
    </source>
</reference>
<name>A0A318QZT1_9PROT</name>